<dbReference type="EMBL" id="JANUGU010000002">
    <property type="protein sequence ID" value="MCS0658158.1"/>
    <property type="molecule type" value="Genomic_DNA"/>
</dbReference>
<evidence type="ECO:0008006" key="3">
    <source>
        <dbReference type="Google" id="ProtNLM"/>
    </source>
</evidence>
<dbReference type="Proteomes" id="UP001204621">
    <property type="component" value="Unassembled WGS sequence"/>
</dbReference>
<keyword evidence="2" id="KW-1185">Reference proteome</keyword>
<protein>
    <recommendedName>
        <fullName evidence="3">Capsule polysaccharide biosynthesis protein</fullName>
    </recommendedName>
</protein>
<comment type="caution">
    <text evidence="1">The sequence shown here is derived from an EMBL/GenBank/DDBJ whole genome shotgun (WGS) entry which is preliminary data.</text>
</comment>
<dbReference type="InterPro" id="IPR007833">
    <property type="entry name" value="Capsule_polysaccharide_synth"/>
</dbReference>
<sequence>MNILLLSNNAPNYHYFFNHLVRRFHGDGAQVVVAVDGSFSREVNGLDALGFDIHDFSAFFAAHKINNVVLDKYSDCNLNSALLSDCERAEVYGIWNVDEEDYLERLKSALLCYFEDLFEKYKIDAVLYENVSNAFAHFAYFVATKFGACYCGIGASRLPGRFSITADPLNDSKPAEIFYAIRAGQREVDPEVKEWCKQYLDNLETIVPDYMKINGLDDTRLMRRYLRWDRIKTILTLLRHAGDKSLHAFQMGNPVQHYFNLFKRNVARSIKLKWLWDYYDHPKEGERFILYPLHFHPESSTSILAGTYLNEYEVVRNIAFNLPQGVRLYVKDHISAYGFPAKSFYRNLRRLPNVRVISPTAQIKSLIKRSLAVITLTSTAGYEALLMGKKVFLFGSVFYGFHKCVRKVENPAGLHSMLQEQLREDCGHDRAYNLDFIAAYYYATKPGTLNLMKMGKGANECADSVYDQIREHLTLALAQHATRVPDVSRYSVLEQQQ</sequence>
<dbReference type="Pfam" id="PF05159">
    <property type="entry name" value="Capsule_synth"/>
    <property type="match status" value="1"/>
</dbReference>
<dbReference type="RefSeq" id="WP_258811346.1">
    <property type="nucleotide sequence ID" value="NZ_JANUGU010000002.1"/>
</dbReference>
<accession>A0ABT2CW10</accession>
<reference evidence="1 2" key="1">
    <citation type="submission" date="2022-08" db="EMBL/GenBank/DDBJ databases">
        <title>Reclassification of Massilia species as members of the genera Telluria, Duganella, Pseudoduganella, Mokoshia gen. nov. and Zemynaea gen. nov. using orthogonal and non-orthogonal genome-based approaches.</title>
        <authorList>
            <person name="Bowman J.P."/>
        </authorList>
    </citation>
    <scope>NUCLEOTIDE SEQUENCE [LARGE SCALE GENOMIC DNA]</scope>
    <source>
        <strain evidence="1 2">JCM 31606</strain>
    </source>
</reference>
<name>A0ABT2CW10_9BURK</name>
<gene>
    <name evidence="1" type="ORF">NX778_08785</name>
</gene>
<evidence type="ECO:0000313" key="1">
    <source>
        <dbReference type="EMBL" id="MCS0658158.1"/>
    </source>
</evidence>
<organism evidence="1 2">
    <name type="scientific">Massilia terrae</name>
    <dbReference type="NCBI Taxonomy" id="1811224"/>
    <lineage>
        <taxon>Bacteria</taxon>
        <taxon>Pseudomonadati</taxon>
        <taxon>Pseudomonadota</taxon>
        <taxon>Betaproteobacteria</taxon>
        <taxon>Burkholderiales</taxon>
        <taxon>Oxalobacteraceae</taxon>
        <taxon>Telluria group</taxon>
        <taxon>Massilia</taxon>
    </lineage>
</organism>
<proteinExistence type="predicted"/>
<evidence type="ECO:0000313" key="2">
    <source>
        <dbReference type="Proteomes" id="UP001204621"/>
    </source>
</evidence>